<proteinExistence type="predicted"/>
<dbReference type="EMBL" id="BLIY01000007">
    <property type="protein sequence ID" value="GFE53693.1"/>
    <property type="molecule type" value="Genomic_DNA"/>
</dbReference>
<feature type="region of interest" description="Disordered" evidence="1">
    <location>
        <begin position="1"/>
        <end position="28"/>
    </location>
</feature>
<organism evidence="2 3">
    <name type="scientific">Babesia ovis</name>
    <dbReference type="NCBI Taxonomy" id="5869"/>
    <lineage>
        <taxon>Eukaryota</taxon>
        <taxon>Sar</taxon>
        <taxon>Alveolata</taxon>
        <taxon>Apicomplexa</taxon>
        <taxon>Aconoidasida</taxon>
        <taxon>Piroplasmida</taxon>
        <taxon>Babesiidae</taxon>
        <taxon>Babesia</taxon>
    </lineage>
</organism>
<comment type="caution">
    <text evidence="2">The sequence shown here is derived from an EMBL/GenBank/DDBJ whole genome shotgun (WGS) entry which is preliminary data.</text>
</comment>
<dbReference type="AlphaFoldDB" id="A0A9W5T9F9"/>
<dbReference type="OrthoDB" id="428826at2759"/>
<evidence type="ECO:0000256" key="1">
    <source>
        <dbReference type="SAM" id="MobiDB-lite"/>
    </source>
</evidence>
<evidence type="ECO:0000313" key="2">
    <source>
        <dbReference type="EMBL" id="GFE53693.1"/>
    </source>
</evidence>
<feature type="compositionally biased region" description="Low complexity" evidence="1">
    <location>
        <begin position="197"/>
        <end position="210"/>
    </location>
</feature>
<accession>A0A9W5T9F9</accession>
<reference evidence="2" key="1">
    <citation type="submission" date="2019-12" db="EMBL/GenBank/DDBJ databases">
        <title>Genome sequence of Babesia ovis.</title>
        <authorList>
            <person name="Yamagishi J."/>
            <person name="Sevinc F."/>
            <person name="Xuan X."/>
        </authorList>
    </citation>
    <scope>NUCLEOTIDE SEQUENCE</scope>
    <source>
        <strain evidence="2">Selcuk</strain>
    </source>
</reference>
<evidence type="ECO:0000313" key="3">
    <source>
        <dbReference type="Proteomes" id="UP001057455"/>
    </source>
</evidence>
<feature type="region of interest" description="Disordered" evidence="1">
    <location>
        <begin position="170"/>
        <end position="210"/>
    </location>
</feature>
<name>A0A9W5T9F9_BABOV</name>
<protein>
    <submittedName>
        <fullName evidence="2">AT hook motif-containing, putative</fullName>
    </submittedName>
</protein>
<sequence>MDDTTTSPISSQERNSNALDMTQNEVSGDLYSTTYDDVTPQMRCNDVEPFMDSFYDDIVNPMYNFESPYMVQNYANNRIAGRRNSSNGDTTKYTEDVAPYLANQKFRPDAYTSRDVRYYPSYGYEGYPLNTTYNNLCQGGLHHVQQTSKIGLYPPNYNVQAMADCDMNTTTLQENPETPKCPPKSEPKSDSNRSTAPSVVSESSPVVQPEATVVTPDSRVTYYNSQMYIPGNSCLPPVPMSFRNSYNEEYFGYNIPTDGGDDCYNQTYVDTSSHEGTKQLVQWCSTLKDDFYGPCMHSPNANEANVSTPRRLPMMTQSFVAPQNQYPGRVLYCANNWLPKPYVCDNESQSSCCSIPKSAGYYENGAEYVPLKTEAYPEPGSNVHEIHPEQPVKHGSMPHISGTYETTYEQSHSSEYFYNQPNGLTPQPNQGTISEEYIKDVVEDQGGVPDAINAELCMESLKNLNRNNIDFLRMSESVWQALRSTGMFKLGNKGRAVLKSKISKQLKMNPHLRMRALGISGVRRATTRQLFQLAQICGIKSHLK</sequence>
<keyword evidence="3" id="KW-1185">Reference proteome</keyword>
<dbReference type="Proteomes" id="UP001057455">
    <property type="component" value="Unassembled WGS sequence"/>
</dbReference>
<gene>
    <name evidence="2" type="ORF">BaOVIS_010970</name>
</gene>